<gene>
    <name evidence="3" type="ORF">H8S84_17440</name>
</gene>
<dbReference type="Gene3D" id="2.60.40.10">
    <property type="entry name" value="Immunoglobulins"/>
    <property type="match status" value="1"/>
</dbReference>
<name>A0A923N8B3_9BACT</name>
<keyword evidence="4" id="KW-1185">Reference proteome</keyword>
<feature type="chain" id="PRO_5037295425" evidence="1">
    <location>
        <begin position="29"/>
        <end position="432"/>
    </location>
</feature>
<evidence type="ECO:0000259" key="2">
    <source>
        <dbReference type="Pfam" id="PF18962"/>
    </source>
</evidence>
<dbReference type="AlphaFoldDB" id="A0A923N8B3"/>
<dbReference type="InterPro" id="IPR026444">
    <property type="entry name" value="Secre_tail"/>
</dbReference>
<feature type="signal peptide" evidence="1">
    <location>
        <begin position="1"/>
        <end position="28"/>
    </location>
</feature>
<evidence type="ECO:0000256" key="1">
    <source>
        <dbReference type="SAM" id="SignalP"/>
    </source>
</evidence>
<feature type="domain" description="Secretion system C-terminal sorting" evidence="2">
    <location>
        <begin position="358"/>
        <end position="425"/>
    </location>
</feature>
<sequence length="432" mass="47460">MKYNFTQLSKVYVSLVLVGLLTWSHANAQVSMGKYNTYYSQNFDLLPNQTNGTWASGTEYFTGWQLHRTKPAYTSLTVNTGTSNTGGLYSYGASGASDRALGSIGSATYGEFAYGLLLQNNTGSDIRALDVNYVGEQWRSANSTTGIHKVTFWYAISSDKSSFNLWPTGDAGWTQVNELTFFSSVYHSAGSPLNGNDAANRRMLFYTLAVNIPAGHYIMLRWKDADEPEADHGLAIDDFSLTWRTDADSGPAIMPVELKSFTAKAKSSMVELNWQTASEENNDHFVVERSSDGLFFEGIGVVNGAGNSNQENSYVLWDEHPLTGTSYYRLKQVDTNSGYTYSSIVSITLGSGKREVLVYPTVTDETLNILLPGSQKYSQAVVLDVMGKQILQVTLAAAKEHKINVSSLSSGTYVLVLQDVKGNRAAKRFKKV</sequence>
<dbReference type="Pfam" id="PF18962">
    <property type="entry name" value="Por_Secre_tail"/>
    <property type="match status" value="1"/>
</dbReference>
<evidence type="ECO:0000313" key="4">
    <source>
        <dbReference type="Proteomes" id="UP000603640"/>
    </source>
</evidence>
<comment type="caution">
    <text evidence="3">The sequence shown here is derived from an EMBL/GenBank/DDBJ whole genome shotgun (WGS) entry which is preliminary data.</text>
</comment>
<protein>
    <submittedName>
        <fullName evidence="3">T9SS type A sorting domain-containing protein</fullName>
    </submittedName>
</protein>
<organism evidence="3 4">
    <name type="scientific">Pontibacter cellulosilyticus</name>
    <dbReference type="NCBI Taxonomy" id="1720253"/>
    <lineage>
        <taxon>Bacteria</taxon>
        <taxon>Pseudomonadati</taxon>
        <taxon>Bacteroidota</taxon>
        <taxon>Cytophagia</taxon>
        <taxon>Cytophagales</taxon>
        <taxon>Hymenobacteraceae</taxon>
        <taxon>Pontibacter</taxon>
    </lineage>
</organism>
<dbReference type="NCBIfam" id="TIGR04183">
    <property type="entry name" value="Por_Secre_tail"/>
    <property type="match status" value="1"/>
</dbReference>
<dbReference type="InterPro" id="IPR013783">
    <property type="entry name" value="Ig-like_fold"/>
</dbReference>
<dbReference type="EMBL" id="JACRVF010000005">
    <property type="protein sequence ID" value="MBC5994633.1"/>
    <property type="molecule type" value="Genomic_DNA"/>
</dbReference>
<dbReference type="RefSeq" id="WP_187068644.1">
    <property type="nucleotide sequence ID" value="NZ_JACRVF010000005.1"/>
</dbReference>
<dbReference type="Proteomes" id="UP000603640">
    <property type="component" value="Unassembled WGS sequence"/>
</dbReference>
<evidence type="ECO:0000313" key="3">
    <source>
        <dbReference type="EMBL" id="MBC5994633.1"/>
    </source>
</evidence>
<proteinExistence type="predicted"/>
<keyword evidence="1" id="KW-0732">Signal</keyword>
<accession>A0A923N8B3</accession>
<reference evidence="3" key="1">
    <citation type="submission" date="2020-08" db="EMBL/GenBank/DDBJ databases">
        <title>Pontibacter sp. SD6 16S ribosomal RNA gene Genome sequencing and assembly.</title>
        <authorList>
            <person name="Kang M."/>
        </authorList>
    </citation>
    <scope>NUCLEOTIDE SEQUENCE</scope>
    <source>
        <strain evidence="3">SD6</strain>
    </source>
</reference>